<dbReference type="PANTHER" id="PTHR34704">
    <property type="entry name" value="ATPASE"/>
    <property type="match status" value="1"/>
</dbReference>
<gene>
    <name evidence="2" type="ORF">A8C56_19295</name>
</gene>
<dbReference type="PANTHER" id="PTHR34704:SF1">
    <property type="entry name" value="ATPASE"/>
    <property type="match status" value="1"/>
</dbReference>
<dbReference type="InterPro" id="IPR027417">
    <property type="entry name" value="P-loop_NTPase"/>
</dbReference>
<dbReference type="OrthoDB" id="9813134at2"/>
<dbReference type="Gene3D" id="3.40.50.300">
    <property type="entry name" value="P-loop containing nucleotide triphosphate hydrolases"/>
    <property type="match status" value="1"/>
</dbReference>
<dbReference type="EMBL" id="CP015772">
    <property type="protein sequence ID" value="ANH82843.1"/>
    <property type="molecule type" value="Genomic_DNA"/>
</dbReference>
<proteinExistence type="predicted"/>
<name>A0A1A9I5K7_9BACT</name>
<evidence type="ECO:0000259" key="1">
    <source>
        <dbReference type="Pfam" id="PF01637"/>
    </source>
</evidence>
<dbReference type="SUPFAM" id="SSF52540">
    <property type="entry name" value="P-loop containing nucleoside triphosphate hydrolases"/>
    <property type="match status" value="1"/>
</dbReference>
<dbReference type="AlphaFoldDB" id="A0A1A9I5K7"/>
<organism evidence="2 3">
    <name type="scientific">Niabella ginsenosidivorans</name>
    <dbReference type="NCBI Taxonomy" id="1176587"/>
    <lineage>
        <taxon>Bacteria</taxon>
        <taxon>Pseudomonadati</taxon>
        <taxon>Bacteroidota</taxon>
        <taxon>Chitinophagia</taxon>
        <taxon>Chitinophagales</taxon>
        <taxon>Chitinophagaceae</taxon>
        <taxon>Niabella</taxon>
    </lineage>
</organism>
<dbReference type="Pfam" id="PF01637">
    <property type="entry name" value="ATPase_2"/>
    <property type="match status" value="1"/>
</dbReference>
<protein>
    <recommendedName>
        <fullName evidence="1">ATPase domain-containing protein</fullName>
    </recommendedName>
</protein>
<dbReference type="GO" id="GO:0005524">
    <property type="term" value="F:ATP binding"/>
    <property type="evidence" value="ECO:0007669"/>
    <property type="project" value="InterPro"/>
</dbReference>
<evidence type="ECO:0000313" key="2">
    <source>
        <dbReference type="EMBL" id="ANH82843.1"/>
    </source>
</evidence>
<dbReference type="Proteomes" id="UP000077667">
    <property type="component" value="Chromosome"/>
</dbReference>
<feature type="domain" description="ATPase" evidence="1">
    <location>
        <begin position="8"/>
        <end position="216"/>
    </location>
</feature>
<evidence type="ECO:0000313" key="3">
    <source>
        <dbReference type="Proteomes" id="UP000077667"/>
    </source>
</evidence>
<dbReference type="STRING" id="1176587.A8C56_19295"/>
<dbReference type="RefSeq" id="WP_067759714.1">
    <property type="nucleotide sequence ID" value="NZ_CP015772.1"/>
</dbReference>
<accession>A0A1A9I5K7</accession>
<sequence length="476" mass="55010">MKQVIIGRKEEIKLLAQLLQSNQAELLAVYGRRRVGKTYLIKNFYADQLRFSCSGQSGGSTDIQLVNFQQQLNTWFPARQQLLPPASWQQAFILLRQCLDTLDRKGKKVLFFDELPWLDTHKSGFLSAFGYFWNMYLSERPDLLVIICGSAASWMIRKIVNNKGGLHNRITQHIQLQPFTLQETRTYLRQRNIRFSDYQVLQLYMVTGGIPHYLNAVKRGESLQQTINRCCFAPNGALVNEFQNLYAALFSHHEKHIQVIEALAKKNKGLTRNELLATGKLLSGGGLSAVLKELIVSGFVERTEPYDKKKKESLFRLADEFSLFYLKFMQGNKQENDWLSISQTQKYSAWCGYAFENICIKHVPQLKKALGIWGMHTSYSSWYQPGNKATDGAQIDLLLNRSDDTVHICEIKFNIHQFIIDKRYSQVLQQKLNAFRQQLPPRKTVLLTFITTYGVADNEYRQQFADNELTMEALFE</sequence>
<reference evidence="2 3" key="1">
    <citation type="submission" date="2016-05" db="EMBL/GenBank/DDBJ databases">
        <title>Niabella ginsenosidivorans BS26 whole genome sequencing.</title>
        <authorList>
            <person name="Im W.T."/>
            <person name="Siddiqi M.Z."/>
        </authorList>
    </citation>
    <scope>NUCLEOTIDE SEQUENCE [LARGE SCALE GENOMIC DNA]</scope>
    <source>
        <strain evidence="2 3">BS26</strain>
    </source>
</reference>
<dbReference type="InterPro" id="IPR011579">
    <property type="entry name" value="ATPase_dom"/>
</dbReference>
<keyword evidence="3" id="KW-1185">Reference proteome</keyword>
<dbReference type="KEGG" id="nia:A8C56_19295"/>